<dbReference type="RefSeq" id="WP_078666136.1">
    <property type="nucleotide sequence ID" value="NZ_FUXM01000030.1"/>
</dbReference>
<evidence type="ECO:0000313" key="16">
    <source>
        <dbReference type="EMBL" id="SKA15216.1"/>
    </source>
</evidence>
<feature type="binding site" evidence="14">
    <location>
        <position position="116"/>
    </location>
    <ligand>
        <name>L-threonine</name>
        <dbReference type="ChEBI" id="CHEBI:57926"/>
    </ligand>
</feature>
<evidence type="ECO:0000256" key="12">
    <source>
        <dbReference type="ARBA" id="ARBA00048366"/>
    </source>
</evidence>
<feature type="binding site" evidence="14">
    <location>
        <position position="190"/>
    </location>
    <ligand>
        <name>ATP</name>
        <dbReference type="ChEBI" id="CHEBI:30616"/>
    </ligand>
</feature>
<feature type="binding site" evidence="14">
    <location>
        <position position="146"/>
    </location>
    <ligand>
        <name>ATP</name>
        <dbReference type="ChEBI" id="CHEBI:30616"/>
    </ligand>
</feature>
<evidence type="ECO:0000313" key="17">
    <source>
        <dbReference type="Proteomes" id="UP000189933"/>
    </source>
</evidence>
<reference evidence="17" key="1">
    <citation type="submission" date="2017-02" db="EMBL/GenBank/DDBJ databases">
        <authorList>
            <person name="Varghese N."/>
            <person name="Submissions S."/>
        </authorList>
    </citation>
    <scope>NUCLEOTIDE SEQUENCE [LARGE SCALE GENOMIC DNA]</scope>
    <source>
        <strain evidence="17">DSM 16521</strain>
    </source>
</reference>
<dbReference type="PIRSF" id="PIRSF004930">
    <property type="entry name" value="Tln_factor_SUA5"/>
    <property type="match status" value="1"/>
</dbReference>
<evidence type="ECO:0000256" key="4">
    <source>
        <dbReference type="ARBA" id="ARBA00015492"/>
    </source>
</evidence>
<evidence type="ECO:0000256" key="13">
    <source>
        <dbReference type="PIRNR" id="PIRNR004930"/>
    </source>
</evidence>
<dbReference type="Gene3D" id="3.90.870.10">
    <property type="entry name" value="DHBP synthase"/>
    <property type="match status" value="1"/>
</dbReference>
<keyword evidence="6 13" id="KW-0808">Transferase</keyword>
<dbReference type="GO" id="GO:0005524">
    <property type="term" value="F:ATP binding"/>
    <property type="evidence" value="ECO:0007669"/>
    <property type="project" value="UniProtKB-UniRule"/>
</dbReference>
<dbReference type="AlphaFoldDB" id="A0A1T4RHD6"/>
<organism evidence="16 17">
    <name type="scientific">Carboxydocella sporoproducens DSM 16521</name>
    <dbReference type="NCBI Taxonomy" id="1121270"/>
    <lineage>
        <taxon>Bacteria</taxon>
        <taxon>Bacillati</taxon>
        <taxon>Bacillota</taxon>
        <taxon>Clostridia</taxon>
        <taxon>Eubacteriales</taxon>
        <taxon>Clostridiales Family XVI. Incertae Sedis</taxon>
        <taxon>Carboxydocella</taxon>
    </lineage>
</organism>
<feature type="binding site" evidence="14">
    <location>
        <position position="138"/>
    </location>
    <ligand>
        <name>ATP</name>
        <dbReference type="ChEBI" id="CHEBI:30616"/>
    </ligand>
</feature>
<dbReference type="SUPFAM" id="SSF55821">
    <property type="entry name" value="YrdC/RibB"/>
    <property type="match status" value="1"/>
</dbReference>
<evidence type="ECO:0000256" key="1">
    <source>
        <dbReference type="ARBA" id="ARBA00004496"/>
    </source>
</evidence>
<evidence type="ECO:0000256" key="11">
    <source>
        <dbReference type="ARBA" id="ARBA00029774"/>
    </source>
</evidence>
<feature type="binding site" evidence="14">
    <location>
        <position position="53"/>
    </location>
    <ligand>
        <name>ATP</name>
        <dbReference type="ChEBI" id="CHEBI:30616"/>
    </ligand>
</feature>
<evidence type="ECO:0000256" key="3">
    <source>
        <dbReference type="ARBA" id="ARBA00012584"/>
    </source>
</evidence>
<evidence type="ECO:0000259" key="15">
    <source>
        <dbReference type="PROSITE" id="PS51163"/>
    </source>
</evidence>
<dbReference type="GO" id="GO:0006450">
    <property type="term" value="P:regulation of translational fidelity"/>
    <property type="evidence" value="ECO:0007669"/>
    <property type="project" value="TreeGrafter"/>
</dbReference>
<feature type="binding site" evidence="14">
    <location>
        <position position="57"/>
    </location>
    <ligand>
        <name>ATP</name>
        <dbReference type="ChEBI" id="CHEBI:30616"/>
    </ligand>
</feature>
<accession>A0A1T4RHD6</accession>
<name>A0A1T4RHD6_9FIRM</name>
<feature type="binding site" evidence="14">
    <location>
        <position position="30"/>
    </location>
    <ligand>
        <name>L-threonine</name>
        <dbReference type="ChEBI" id="CHEBI:57926"/>
    </ligand>
</feature>
<dbReference type="EC" id="2.7.7.87" evidence="3 13"/>
<feature type="binding site" evidence="14">
    <location>
        <position position="136"/>
    </location>
    <ligand>
        <name>L-threonine</name>
        <dbReference type="ChEBI" id="CHEBI:57926"/>
    </ligand>
</feature>
<keyword evidence="17" id="KW-1185">Reference proteome</keyword>
<feature type="binding site" evidence="14">
    <location>
        <position position="112"/>
    </location>
    <ligand>
        <name>ATP</name>
        <dbReference type="ChEBI" id="CHEBI:30616"/>
    </ligand>
</feature>
<dbReference type="Pfam" id="PF01300">
    <property type="entry name" value="Sua5_yciO_yrdC"/>
    <property type="match status" value="1"/>
</dbReference>
<evidence type="ECO:0000256" key="10">
    <source>
        <dbReference type="ARBA" id="ARBA00022840"/>
    </source>
</evidence>
<dbReference type="GO" id="GO:0061710">
    <property type="term" value="F:L-threonylcarbamoyladenylate synthase"/>
    <property type="evidence" value="ECO:0007669"/>
    <property type="project" value="UniProtKB-EC"/>
</dbReference>
<dbReference type="InterPro" id="IPR010923">
    <property type="entry name" value="T(6)A37_SUA5"/>
</dbReference>
<evidence type="ECO:0000256" key="6">
    <source>
        <dbReference type="ARBA" id="ARBA00022679"/>
    </source>
</evidence>
<keyword evidence="7 13" id="KW-0819">tRNA processing</keyword>
<dbReference type="EMBL" id="FUXM01000030">
    <property type="protein sequence ID" value="SKA15216.1"/>
    <property type="molecule type" value="Genomic_DNA"/>
</dbReference>
<dbReference type="InterPro" id="IPR050156">
    <property type="entry name" value="TC-AMP_synthase_SUA5"/>
</dbReference>
<dbReference type="GO" id="GO:0000049">
    <property type="term" value="F:tRNA binding"/>
    <property type="evidence" value="ECO:0007669"/>
    <property type="project" value="TreeGrafter"/>
</dbReference>
<dbReference type="OrthoDB" id="9814580at2"/>
<keyword evidence="10 13" id="KW-0067">ATP-binding</keyword>
<dbReference type="InterPro" id="IPR006070">
    <property type="entry name" value="Sua5-like_dom"/>
</dbReference>
<feature type="binding site" evidence="14">
    <location>
        <position position="230"/>
    </location>
    <ligand>
        <name>ATP</name>
        <dbReference type="ChEBI" id="CHEBI:30616"/>
    </ligand>
</feature>
<evidence type="ECO:0000256" key="8">
    <source>
        <dbReference type="ARBA" id="ARBA00022695"/>
    </source>
</evidence>
<evidence type="ECO:0000256" key="14">
    <source>
        <dbReference type="PIRSR" id="PIRSR004930-1"/>
    </source>
</evidence>
<dbReference type="PANTHER" id="PTHR17490:SF16">
    <property type="entry name" value="THREONYLCARBAMOYL-AMP SYNTHASE"/>
    <property type="match status" value="1"/>
</dbReference>
<sequence length="342" mass="36843">MDTLWLKPEEISVAARLLREGQLVAFPTETVYGLGANAWSEEAVAGIFLAKGRPQDNPLIVHIAGRAQVETLAADIPPEAEKLMERFWPGPLTLLFPKKAEVPELVCAGLETVAIRQPAHPLALELIRQAGVPLAAPSANLSGRPSPTCAEHVWEDLAGRIAAILDGGPVGVGVESTVVDLLGPEPMILRPGGITREELEEVLGRPVLLDPALLGAEERPRSPGMKYRHYAPAAPLEVLDGPERELIWQTILQEATPDTGLLLSEEGAAYLAGRCPGQFLVLAPLNQPEKAAQRLYSALRTMDKAGVKRILAEAWPRQGLGLALMNRMEKAAGGQCRRVEVQ</sequence>
<keyword evidence="9 13" id="KW-0547">Nucleotide-binding</keyword>
<dbReference type="InterPro" id="IPR005145">
    <property type="entry name" value="Sua5_C"/>
</dbReference>
<dbReference type="GO" id="GO:0005737">
    <property type="term" value="C:cytoplasm"/>
    <property type="evidence" value="ECO:0007669"/>
    <property type="project" value="UniProtKB-SubCell"/>
</dbReference>
<dbReference type="FunFam" id="3.90.870.10:FF:000008">
    <property type="entry name" value="Threonylcarbamoyl-AMP synthase"/>
    <property type="match status" value="1"/>
</dbReference>
<dbReference type="PROSITE" id="PS51163">
    <property type="entry name" value="YRDC"/>
    <property type="match status" value="1"/>
</dbReference>
<feature type="binding site" evidence="14">
    <location>
        <position position="176"/>
    </location>
    <ligand>
        <name>L-threonine</name>
        <dbReference type="ChEBI" id="CHEBI:57926"/>
    </ligand>
</feature>
<comment type="subcellular location">
    <subcellularLocation>
        <location evidence="1 13">Cytoplasm</location>
    </subcellularLocation>
</comment>
<keyword evidence="8 13" id="KW-0548">Nucleotidyltransferase</keyword>
<gene>
    <name evidence="16" type="ORF">SAMN02745885_02114</name>
</gene>
<dbReference type="InterPro" id="IPR017945">
    <property type="entry name" value="DHBP_synth_RibB-like_a/b_dom"/>
</dbReference>
<dbReference type="Proteomes" id="UP000189933">
    <property type="component" value="Unassembled WGS sequence"/>
</dbReference>
<comment type="similarity">
    <text evidence="2 13">Belongs to the SUA5 family.</text>
</comment>
<evidence type="ECO:0000256" key="7">
    <source>
        <dbReference type="ARBA" id="ARBA00022694"/>
    </source>
</evidence>
<dbReference type="GO" id="GO:0008033">
    <property type="term" value="P:tRNA processing"/>
    <property type="evidence" value="ECO:0007669"/>
    <property type="project" value="UniProtKB-KW"/>
</dbReference>
<evidence type="ECO:0000256" key="5">
    <source>
        <dbReference type="ARBA" id="ARBA00022490"/>
    </source>
</evidence>
<dbReference type="Pfam" id="PF03481">
    <property type="entry name" value="Sua5_C"/>
    <property type="match status" value="1"/>
</dbReference>
<dbReference type="InterPro" id="IPR038385">
    <property type="entry name" value="Sua5/YwlC_C"/>
</dbReference>
<feature type="binding site" evidence="14">
    <location>
        <position position="62"/>
    </location>
    <ligand>
        <name>L-threonine</name>
        <dbReference type="ChEBI" id="CHEBI:57926"/>
    </ligand>
</feature>
<evidence type="ECO:0000256" key="2">
    <source>
        <dbReference type="ARBA" id="ARBA00007663"/>
    </source>
</evidence>
<dbReference type="GO" id="GO:0003725">
    <property type="term" value="F:double-stranded RNA binding"/>
    <property type="evidence" value="ECO:0007669"/>
    <property type="project" value="UniProtKB-UniRule"/>
</dbReference>
<dbReference type="NCBIfam" id="TIGR00057">
    <property type="entry name" value="L-threonylcarbamoyladenylate synthase"/>
    <property type="match status" value="1"/>
</dbReference>
<comment type="catalytic activity">
    <reaction evidence="12 13">
        <text>L-threonine + hydrogencarbonate + ATP = L-threonylcarbamoyladenylate + diphosphate + H2O</text>
        <dbReference type="Rhea" id="RHEA:36407"/>
        <dbReference type="ChEBI" id="CHEBI:15377"/>
        <dbReference type="ChEBI" id="CHEBI:17544"/>
        <dbReference type="ChEBI" id="CHEBI:30616"/>
        <dbReference type="ChEBI" id="CHEBI:33019"/>
        <dbReference type="ChEBI" id="CHEBI:57926"/>
        <dbReference type="ChEBI" id="CHEBI:73682"/>
        <dbReference type="EC" id="2.7.7.87"/>
    </reaction>
</comment>
<keyword evidence="5 13" id="KW-0963">Cytoplasm</keyword>
<dbReference type="PANTHER" id="PTHR17490">
    <property type="entry name" value="SUA5"/>
    <property type="match status" value="1"/>
</dbReference>
<comment type="function">
    <text evidence="13">Required for the formation of a threonylcarbamoyl group on adenosine at position 37 (t(6)A37) in tRNAs that read codons beginning with adenine.</text>
</comment>
<dbReference type="Gene3D" id="3.40.50.11030">
    <property type="entry name" value="Threonylcarbamoyl-AMP synthase, C-terminal domain"/>
    <property type="match status" value="1"/>
</dbReference>
<protein>
    <recommendedName>
        <fullName evidence="4 13">Threonylcarbamoyl-AMP synthase</fullName>
        <shortName evidence="13">TC-AMP synthase</shortName>
        <ecNumber evidence="3 13">2.7.7.87</ecNumber>
    </recommendedName>
    <alternativeName>
        <fullName evidence="11 13">L-threonylcarbamoyladenylate synthase</fullName>
    </alternativeName>
</protein>
<proteinExistence type="inferred from homology"/>
<evidence type="ECO:0000256" key="9">
    <source>
        <dbReference type="ARBA" id="ARBA00022741"/>
    </source>
</evidence>
<feature type="domain" description="YrdC-like" evidence="15">
    <location>
        <begin position="8"/>
        <end position="194"/>
    </location>
</feature>